<gene>
    <name evidence="4" type="ORF">V6N12_047464</name>
</gene>
<evidence type="ECO:0008006" key="6">
    <source>
        <dbReference type="Google" id="ProtNLM"/>
    </source>
</evidence>
<dbReference type="InterPro" id="IPR040389">
    <property type="entry name" value="SMR"/>
</dbReference>
<feature type="compositionally biased region" description="Basic and acidic residues" evidence="3">
    <location>
        <begin position="39"/>
        <end position="54"/>
    </location>
</feature>
<keyword evidence="1" id="KW-0649">Protein kinase inhibitor</keyword>
<comment type="caution">
    <text evidence="4">The sequence shown here is derived from an EMBL/GenBank/DDBJ whole genome shotgun (WGS) entry which is preliminary data.</text>
</comment>
<keyword evidence="5" id="KW-1185">Reference proteome</keyword>
<evidence type="ECO:0000256" key="3">
    <source>
        <dbReference type="SAM" id="MobiDB-lite"/>
    </source>
</evidence>
<evidence type="ECO:0000256" key="2">
    <source>
        <dbReference type="ARBA" id="ARBA00023306"/>
    </source>
</evidence>
<sequence>MGFSNKTKPDGVLDSEGKKWVIAGITILTSLKPINTRPRAKENEEHEEQEKEEGCSTTPTSKEARIPEKLACPLAPRKRRPTLRCHYNGVREFFTPPDLESVFKLHVVENQSFLD</sequence>
<dbReference type="EMBL" id="JBBPBM010000032">
    <property type="protein sequence ID" value="KAK8534066.1"/>
    <property type="molecule type" value="Genomic_DNA"/>
</dbReference>
<dbReference type="Proteomes" id="UP001472677">
    <property type="component" value="Unassembled WGS sequence"/>
</dbReference>
<keyword evidence="2" id="KW-0131">Cell cycle</keyword>
<name>A0ABR2DBB9_9ROSI</name>
<evidence type="ECO:0000256" key="1">
    <source>
        <dbReference type="ARBA" id="ARBA00023013"/>
    </source>
</evidence>
<accession>A0ABR2DBB9</accession>
<organism evidence="4 5">
    <name type="scientific">Hibiscus sabdariffa</name>
    <name type="common">roselle</name>
    <dbReference type="NCBI Taxonomy" id="183260"/>
    <lineage>
        <taxon>Eukaryota</taxon>
        <taxon>Viridiplantae</taxon>
        <taxon>Streptophyta</taxon>
        <taxon>Embryophyta</taxon>
        <taxon>Tracheophyta</taxon>
        <taxon>Spermatophyta</taxon>
        <taxon>Magnoliopsida</taxon>
        <taxon>eudicotyledons</taxon>
        <taxon>Gunneridae</taxon>
        <taxon>Pentapetalae</taxon>
        <taxon>rosids</taxon>
        <taxon>malvids</taxon>
        <taxon>Malvales</taxon>
        <taxon>Malvaceae</taxon>
        <taxon>Malvoideae</taxon>
        <taxon>Hibiscus</taxon>
    </lineage>
</organism>
<protein>
    <recommendedName>
        <fullName evidence="6">Cyclin-dependent protein kinase inhibitor SMR6</fullName>
    </recommendedName>
</protein>
<reference evidence="4 5" key="1">
    <citation type="journal article" date="2024" name="G3 (Bethesda)">
        <title>Genome assembly of Hibiscus sabdariffa L. provides insights into metabolisms of medicinal natural products.</title>
        <authorList>
            <person name="Kim T."/>
        </authorList>
    </citation>
    <scope>NUCLEOTIDE SEQUENCE [LARGE SCALE GENOMIC DNA]</scope>
    <source>
        <strain evidence="4">TK-2024</strain>
        <tissue evidence="4">Old leaves</tissue>
    </source>
</reference>
<feature type="region of interest" description="Disordered" evidence="3">
    <location>
        <begin position="33"/>
        <end position="69"/>
    </location>
</feature>
<evidence type="ECO:0000313" key="4">
    <source>
        <dbReference type="EMBL" id="KAK8534066.1"/>
    </source>
</evidence>
<proteinExistence type="predicted"/>
<evidence type="ECO:0000313" key="5">
    <source>
        <dbReference type="Proteomes" id="UP001472677"/>
    </source>
</evidence>
<dbReference type="PANTHER" id="PTHR33142">
    <property type="entry name" value="CYCLIN-DEPENDENT PROTEIN KINASE INHIBITOR SMR13"/>
    <property type="match status" value="1"/>
</dbReference>
<dbReference type="PANTHER" id="PTHR33142:SF40">
    <property type="entry name" value="CYCLIN-DEPENDENT PROTEIN KINASE INHIBITOR SMR6"/>
    <property type="match status" value="1"/>
</dbReference>